<gene>
    <name evidence="2" type="ORF">G6321_00053615</name>
    <name evidence="1" type="ORF">G6321_14825</name>
</gene>
<reference evidence="2 3" key="1">
    <citation type="journal article" date="2017" name="Syst. Appl. Microbiol.">
        <title>Soybeans inoculated with root zone soils of Canadian native legumes harbour diverse and novel Bradyrhizobium spp. that possess agricultural potential.</title>
        <authorList>
            <person name="Bromfield E.S.P."/>
            <person name="Cloutier S."/>
            <person name="Tambong J.T."/>
            <person name="Tran Thi T.V."/>
        </authorList>
    </citation>
    <scope>NUCLEOTIDE SEQUENCE [LARGE SCALE GENOMIC DNA]</scope>
    <source>
        <strain evidence="2 3">323S2</strain>
    </source>
</reference>
<evidence type="ECO:0000313" key="1">
    <source>
        <dbReference type="EMBL" id="NYY89652.1"/>
    </source>
</evidence>
<dbReference type="RefSeq" id="WP_166345995.1">
    <property type="nucleotide sequence ID" value="NZ_CP088280.1"/>
</dbReference>
<accession>A0A7Z0QAE1</accession>
<name>A0A7Z0QAE1_9BRAD</name>
<evidence type="ECO:0000313" key="2">
    <source>
        <dbReference type="EMBL" id="UGX94282.1"/>
    </source>
</evidence>
<evidence type="ECO:0000313" key="3">
    <source>
        <dbReference type="Proteomes" id="UP000564836"/>
    </source>
</evidence>
<dbReference type="EMBL" id="JACBFH010000001">
    <property type="protein sequence ID" value="NYY89652.1"/>
    <property type="molecule type" value="Genomic_DNA"/>
</dbReference>
<proteinExistence type="predicted"/>
<organism evidence="1">
    <name type="scientific">Bradyrhizobium barranii subsp. barranii</name>
    <dbReference type="NCBI Taxonomy" id="2823807"/>
    <lineage>
        <taxon>Bacteria</taxon>
        <taxon>Pseudomonadati</taxon>
        <taxon>Pseudomonadota</taxon>
        <taxon>Alphaproteobacteria</taxon>
        <taxon>Hyphomicrobiales</taxon>
        <taxon>Nitrobacteraceae</taxon>
        <taxon>Bradyrhizobium</taxon>
        <taxon>Bradyrhizobium barranii</taxon>
    </lineage>
</organism>
<sequence length="76" mass="8783">MPGLVDHDERLRAERDPLRNAAMVEAGQPMASPIRMAARNASAIMWMDRPKAAQAGRRPSGPWFCRRRRRRRRGRC</sequence>
<dbReference type="EMBL" id="CP088280">
    <property type="protein sequence ID" value="UGX94282.1"/>
    <property type="molecule type" value="Genomic_DNA"/>
</dbReference>
<protein>
    <submittedName>
        <fullName evidence="1">Uncharacterized protein</fullName>
    </submittedName>
</protein>
<reference evidence="1" key="2">
    <citation type="submission" date="2020-06" db="EMBL/GenBank/DDBJ databases">
        <title>Whole Genome Sequence of Bradyrhizobium sp. Strain 323S2.</title>
        <authorList>
            <person name="Bromfield E.S.P."/>
        </authorList>
    </citation>
    <scope>NUCLEOTIDE SEQUENCE [LARGE SCALE GENOMIC DNA]</scope>
    <source>
        <strain evidence="1">323S2</strain>
    </source>
</reference>
<reference evidence="2 3" key="3">
    <citation type="journal article" date="2022" name="Int. J. Syst. Evol. Microbiol.">
        <title>Strains of Bradyrhizobium barranii sp. nov. associated with legumes native to Canada are symbionts of soybeans and belong to different subspecies (subsp. barranii subsp. nov. and subsp. apii subsp. nov.) and symbiovars (sv. glycinearum and sv. septentrionale).</title>
        <authorList>
            <person name="Bromfield E.S.P."/>
            <person name="Cloutier S."/>
            <person name="Wasai-Hara S."/>
            <person name="Minamisawa K."/>
        </authorList>
    </citation>
    <scope>NUCLEOTIDE SEQUENCE [LARGE SCALE GENOMIC DNA]</scope>
    <source>
        <strain evidence="2 3">323S2</strain>
    </source>
</reference>
<dbReference type="AlphaFoldDB" id="A0A7Z0QAE1"/>
<dbReference type="Proteomes" id="UP000564836">
    <property type="component" value="Chromosome"/>
</dbReference>